<dbReference type="GO" id="GO:0006516">
    <property type="term" value="P:glycoprotein catabolic process"/>
    <property type="evidence" value="ECO:0007669"/>
    <property type="project" value="TreeGrafter"/>
</dbReference>
<dbReference type="GO" id="GO:0005576">
    <property type="term" value="C:extracellular region"/>
    <property type="evidence" value="ECO:0007669"/>
    <property type="project" value="UniProtKB-SubCell"/>
</dbReference>
<dbReference type="SUPFAM" id="SSF49303">
    <property type="entry name" value="beta-Galactosidase/glucuronidase domain"/>
    <property type="match status" value="2"/>
</dbReference>
<keyword evidence="7" id="KW-0378">Hydrolase</keyword>
<keyword evidence="10" id="KW-0326">Glycosidase</keyword>
<reference evidence="20 21" key="1">
    <citation type="submission" date="2016-03" db="EMBL/GenBank/DDBJ databases">
        <title>Draft genome sequence of the Fonsecaea monophora CBS 269.37.</title>
        <authorList>
            <person name="Bombassaro A."/>
            <person name="Vinicius W.A."/>
            <person name="De Hoog S."/>
            <person name="Sun J."/>
            <person name="Souza E.M."/>
            <person name="Raittz R.T."/>
            <person name="Costa F."/>
            <person name="Leao A.C."/>
            <person name="Tadra-Sfeir M.Z."/>
            <person name="Baura V."/>
            <person name="Balsanelli E."/>
            <person name="Pedrosa F.O."/>
            <person name="Moreno L.F."/>
            <person name="Steffens M.B."/>
            <person name="Xi L."/>
            <person name="Bocca A.L."/>
            <person name="Felipe M.S."/>
            <person name="Teixeira M."/>
            <person name="Telles Filho F.Q."/>
            <person name="Azevedo C.M."/>
            <person name="Gomes R."/>
            <person name="Vicente V.A."/>
        </authorList>
    </citation>
    <scope>NUCLEOTIDE SEQUENCE [LARGE SCALE GENOMIC DNA]</scope>
    <source>
        <strain evidence="20 21">CBS 269.37</strain>
    </source>
</reference>
<dbReference type="GeneID" id="34599461"/>
<dbReference type="OrthoDB" id="2866996at2759"/>
<evidence type="ECO:0000256" key="14">
    <source>
        <dbReference type="ARBA" id="ARBA00041614"/>
    </source>
</evidence>
<keyword evidence="8" id="KW-0325">Glycoprotein</keyword>
<dbReference type="AlphaFoldDB" id="A0A177FDT1"/>
<dbReference type="InterPro" id="IPR036156">
    <property type="entry name" value="Beta-gal/glucu_dom_sf"/>
</dbReference>
<dbReference type="Gene3D" id="2.60.40.10">
    <property type="entry name" value="Immunoglobulins"/>
    <property type="match status" value="2"/>
</dbReference>
<proteinExistence type="inferred from homology"/>
<comment type="catalytic activity">
    <reaction evidence="1">
        <text>Hydrolysis of terminal, non-reducing beta-D-mannose residues in beta-D-mannosides.</text>
        <dbReference type="EC" id="3.2.1.25"/>
    </reaction>
</comment>
<evidence type="ECO:0000313" key="21">
    <source>
        <dbReference type="Proteomes" id="UP000077002"/>
    </source>
</evidence>
<feature type="domain" description="Glycoside hydrolase family 2 immunoglobulin-like beta-sandwich" evidence="16">
    <location>
        <begin position="203"/>
        <end position="311"/>
    </location>
</feature>
<evidence type="ECO:0000256" key="9">
    <source>
        <dbReference type="ARBA" id="ARBA00023277"/>
    </source>
</evidence>
<evidence type="ECO:0000256" key="4">
    <source>
        <dbReference type="ARBA" id="ARBA00011738"/>
    </source>
</evidence>
<dbReference type="Pfam" id="PF17786">
    <property type="entry name" value="Mannosidase_ig"/>
    <property type="match status" value="1"/>
</dbReference>
<comment type="similarity">
    <text evidence="12">Belongs to the glycosyl hydrolase 2 family. Beta-mannosidase B subfamily.</text>
</comment>
<dbReference type="InterPro" id="IPR041447">
    <property type="entry name" value="Mannosidase_ig"/>
</dbReference>
<evidence type="ECO:0000256" key="8">
    <source>
        <dbReference type="ARBA" id="ARBA00023180"/>
    </source>
</evidence>
<evidence type="ECO:0000256" key="12">
    <source>
        <dbReference type="ARBA" id="ARBA00038429"/>
    </source>
</evidence>
<keyword evidence="9" id="KW-0119">Carbohydrate metabolism</keyword>
<dbReference type="EC" id="3.2.1.25" evidence="5"/>
<dbReference type="Pfam" id="PF22666">
    <property type="entry name" value="Glyco_hydro_2_N2"/>
    <property type="match status" value="1"/>
</dbReference>
<organism evidence="20 21">
    <name type="scientific">Fonsecaea monophora</name>
    <dbReference type="NCBI Taxonomy" id="254056"/>
    <lineage>
        <taxon>Eukaryota</taxon>
        <taxon>Fungi</taxon>
        <taxon>Dikarya</taxon>
        <taxon>Ascomycota</taxon>
        <taxon>Pezizomycotina</taxon>
        <taxon>Eurotiomycetes</taxon>
        <taxon>Chaetothyriomycetidae</taxon>
        <taxon>Chaetothyriales</taxon>
        <taxon>Herpotrichiellaceae</taxon>
        <taxon>Fonsecaea</taxon>
    </lineage>
</organism>
<gene>
    <name evidence="20" type="ORF">AYO21_04291</name>
</gene>
<feature type="domain" description="Beta-mannosidase-like galactose-binding" evidence="19">
    <location>
        <begin position="12"/>
        <end position="194"/>
    </location>
</feature>
<keyword evidence="6" id="KW-0964">Secreted</keyword>
<dbReference type="Pfam" id="PF17753">
    <property type="entry name" value="Ig_mannosidase"/>
    <property type="match status" value="1"/>
</dbReference>
<sequence length="948" mass="106888">MATVITELHSGWQCRQSDDTSKNAWLPVSKVPTTTHLVLQENGKIPDPFIDMNELAVRWVAEKSWTYKTSFSTPTDRQHDARTDLVFEGLDTFATVSLNGHKILEADNMFIGYRVDVTPFLLQPSSEDDPTDPNVLEIVFESALLRGRELVKQHSHEHDFIAHQTESSRLPVRKAQCHWGWDWGPILITSGPWKRVSLETYLVRIDDVWFQGEVSEDLKVVNGKLFASVGSGKGNMGEDSIVKLSVSRDKAVYEVDAHVNKDGIATAEFRLEDPALWYPRGYGSQCLYELRAKISTQEGGLVSKSRSIGFRRCQLIQEPDEFGKSFYFRINNVDVFAGGSCWIPTDCFLPRIGADGYKKWMELMIEGNQIMTRYIRWLTQFWFPMPNYLIWGGGIYEDDSFYEACDTLGILVWQDFCFACASYPTYPSFLGQVEEEARFNVRRLRLHPSLAIWAGNNEDYQVQEKHNLEYDYDGDKDPQSWLKTSFPARYIYEYLLPKIVQEESPGAVYHPSSPWGDGKKTWDPTVGDIHQWNVWHGSMRRYQEIPSMGGRFVSEFGMEAYPHMSTIVSAIATHPQQQYPGSMTMDYHNRAIDHERRLLTYVAENFRINYDLGAFTHLTQVMQSDAVGFAYRSWRREWGVSSSSNAKKLRKCGGVLVWQFNDTWPTMSWAVVDYFRVKKPAFYAIKRSLTPLAVGVSRPFHEWTSGHVDPTRAATDGTCDVWVCSSRSEDVTVDVVVRAISIKTGRDVVEPIVKRGVVVKANSTTEILQGRNLSGDTAGPGDSTRLTTTTEGSSSPSSPPFDTNTWDPYIIHASLLVDNRVVSTDTAWPHPIKYLDFTTTPRDVVVSITTSPSSRNTSTSESANTTKTVATVTITITASRPVHGFVFRESRDGPTFSDNGFDLVPGEEVVVEVFSAGAEPLKEEALRWTYVGAESACLGLGLGSQNGK</sequence>
<dbReference type="GO" id="GO:0004567">
    <property type="term" value="F:beta-mannosidase activity"/>
    <property type="evidence" value="ECO:0007669"/>
    <property type="project" value="UniProtKB-EC"/>
</dbReference>
<dbReference type="RefSeq" id="XP_022513301.1">
    <property type="nucleotide sequence ID" value="XM_022654264.1"/>
</dbReference>
<dbReference type="UniPathway" id="UPA00280"/>
<evidence type="ECO:0000256" key="15">
    <source>
        <dbReference type="SAM" id="MobiDB-lite"/>
    </source>
</evidence>
<evidence type="ECO:0000256" key="11">
    <source>
        <dbReference type="ARBA" id="ARBA00023326"/>
    </source>
</evidence>
<evidence type="ECO:0000256" key="3">
    <source>
        <dbReference type="ARBA" id="ARBA00004740"/>
    </source>
</evidence>
<comment type="caution">
    <text evidence="20">The sequence shown here is derived from an EMBL/GenBank/DDBJ whole genome shotgun (WGS) entry which is preliminary data.</text>
</comment>
<protein>
    <recommendedName>
        <fullName evidence="13">Beta-mannosidase B</fullName>
        <ecNumber evidence="5">3.2.1.25</ecNumber>
    </recommendedName>
    <alternativeName>
        <fullName evidence="14">Mannanase B</fullName>
    </alternativeName>
</protein>
<dbReference type="InterPro" id="IPR008979">
    <property type="entry name" value="Galactose-bd-like_sf"/>
</dbReference>
<evidence type="ECO:0000313" key="20">
    <source>
        <dbReference type="EMBL" id="OAG41349.1"/>
    </source>
</evidence>
<dbReference type="InterPro" id="IPR050887">
    <property type="entry name" value="Beta-mannosidase_GH2"/>
</dbReference>
<comment type="pathway">
    <text evidence="3">Glycan metabolism; N-glycan degradation.</text>
</comment>
<dbReference type="PANTHER" id="PTHR43730:SF1">
    <property type="entry name" value="BETA-MANNOSIDASE"/>
    <property type="match status" value="1"/>
</dbReference>
<keyword evidence="11" id="KW-0624">Polysaccharide degradation</keyword>
<evidence type="ECO:0000256" key="6">
    <source>
        <dbReference type="ARBA" id="ARBA00022525"/>
    </source>
</evidence>
<dbReference type="Gene3D" id="2.60.120.260">
    <property type="entry name" value="Galactose-binding domain-like"/>
    <property type="match status" value="1"/>
</dbReference>
<dbReference type="Gene3D" id="3.20.20.80">
    <property type="entry name" value="Glycosidases"/>
    <property type="match status" value="1"/>
</dbReference>
<evidence type="ECO:0000256" key="5">
    <source>
        <dbReference type="ARBA" id="ARBA00012754"/>
    </source>
</evidence>
<dbReference type="PANTHER" id="PTHR43730">
    <property type="entry name" value="BETA-MANNOSIDASE"/>
    <property type="match status" value="1"/>
</dbReference>
<accession>A0A177FDT1</accession>
<dbReference type="InterPro" id="IPR006102">
    <property type="entry name" value="Ig-like_GH2"/>
</dbReference>
<keyword evidence="21" id="KW-1185">Reference proteome</keyword>
<feature type="domain" description="Beta-mannosidase Ig-fold" evidence="17">
    <location>
        <begin position="866"/>
        <end position="923"/>
    </location>
</feature>
<dbReference type="GO" id="GO:0000272">
    <property type="term" value="P:polysaccharide catabolic process"/>
    <property type="evidence" value="ECO:0007669"/>
    <property type="project" value="UniProtKB-KW"/>
</dbReference>
<evidence type="ECO:0000256" key="2">
    <source>
        <dbReference type="ARBA" id="ARBA00004613"/>
    </source>
</evidence>
<dbReference type="Pfam" id="PF00703">
    <property type="entry name" value="Glyco_hydro_2"/>
    <property type="match status" value="1"/>
</dbReference>
<feature type="region of interest" description="Disordered" evidence="15">
    <location>
        <begin position="770"/>
        <end position="803"/>
    </location>
</feature>
<dbReference type="InterPro" id="IPR054593">
    <property type="entry name" value="Beta-mannosidase-like_N2"/>
</dbReference>
<evidence type="ECO:0000259" key="16">
    <source>
        <dbReference type="Pfam" id="PF00703"/>
    </source>
</evidence>
<dbReference type="SUPFAM" id="SSF49785">
    <property type="entry name" value="Galactose-binding domain-like"/>
    <property type="match status" value="1"/>
</dbReference>
<comment type="subunit">
    <text evidence="4">Homodimer.</text>
</comment>
<feature type="domain" description="Mannosidase Ig/CBM-like" evidence="18">
    <location>
        <begin position="717"/>
        <end position="834"/>
    </location>
</feature>
<dbReference type="SUPFAM" id="SSF51445">
    <property type="entry name" value="(Trans)glycosidases"/>
    <property type="match status" value="1"/>
</dbReference>
<evidence type="ECO:0000259" key="18">
    <source>
        <dbReference type="Pfam" id="PF17786"/>
    </source>
</evidence>
<dbReference type="InterPro" id="IPR013783">
    <property type="entry name" value="Ig-like_fold"/>
</dbReference>
<dbReference type="InterPro" id="IPR041625">
    <property type="entry name" value="Beta-mannosidase_Ig"/>
</dbReference>
<comment type="subcellular location">
    <subcellularLocation>
        <location evidence="2">Secreted</location>
    </subcellularLocation>
</comment>
<evidence type="ECO:0000256" key="7">
    <source>
        <dbReference type="ARBA" id="ARBA00022801"/>
    </source>
</evidence>
<evidence type="ECO:0000259" key="19">
    <source>
        <dbReference type="Pfam" id="PF22666"/>
    </source>
</evidence>
<name>A0A177FDT1_9EURO</name>
<evidence type="ECO:0000259" key="17">
    <source>
        <dbReference type="Pfam" id="PF17753"/>
    </source>
</evidence>
<dbReference type="FunFam" id="2.60.120.260:FF:000118">
    <property type="entry name" value="Beta-mannosidase B"/>
    <property type="match status" value="1"/>
</dbReference>
<dbReference type="FunFam" id="3.20.20.80:FF:000050">
    <property type="entry name" value="Beta-mannosidase B"/>
    <property type="match status" value="1"/>
</dbReference>
<dbReference type="EMBL" id="LVKK01000024">
    <property type="protein sequence ID" value="OAG41349.1"/>
    <property type="molecule type" value="Genomic_DNA"/>
</dbReference>
<evidence type="ECO:0000256" key="1">
    <source>
        <dbReference type="ARBA" id="ARBA00000829"/>
    </source>
</evidence>
<dbReference type="InterPro" id="IPR017853">
    <property type="entry name" value="GH"/>
</dbReference>
<dbReference type="Proteomes" id="UP000077002">
    <property type="component" value="Unassembled WGS sequence"/>
</dbReference>
<evidence type="ECO:0000256" key="10">
    <source>
        <dbReference type="ARBA" id="ARBA00023295"/>
    </source>
</evidence>
<evidence type="ECO:0000256" key="13">
    <source>
        <dbReference type="ARBA" id="ARBA00041069"/>
    </source>
</evidence>